<dbReference type="Pfam" id="PF13527">
    <property type="entry name" value="Acetyltransf_9"/>
    <property type="match status" value="1"/>
</dbReference>
<dbReference type="GO" id="GO:0030649">
    <property type="term" value="P:aminoglycoside antibiotic catabolic process"/>
    <property type="evidence" value="ECO:0007669"/>
    <property type="project" value="TreeGrafter"/>
</dbReference>
<dbReference type="PANTHER" id="PTHR37817:SF1">
    <property type="entry name" value="N-ACETYLTRANSFERASE EIS"/>
    <property type="match status" value="1"/>
</dbReference>
<dbReference type="GO" id="GO:0034069">
    <property type="term" value="F:aminoglycoside N-acetyltransferase activity"/>
    <property type="evidence" value="ECO:0007669"/>
    <property type="project" value="TreeGrafter"/>
</dbReference>
<accession>A0A174SGG7</accession>
<evidence type="ECO:0000313" key="3">
    <source>
        <dbReference type="Proteomes" id="UP000095485"/>
    </source>
</evidence>
<dbReference type="Gene3D" id="3.40.630.30">
    <property type="match status" value="1"/>
</dbReference>
<reference evidence="2 3" key="1">
    <citation type="submission" date="2015-09" db="EMBL/GenBank/DDBJ databases">
        <authorList>
            <consortium name="Pathogen Informatics"/>
        </authorList>
    </citation>
    <scope>NUCLEOTIDE SEQUENCE [LARGE SCALE GENOMIC DNA]</scope>
    <source>
        <strain evidence="2 3">2789STDY5834914</strain>
    </source>
</reference>
<evidence type="ECO:0000313" key="2">
    <source>
        <dbReference type="EMBL" id="CUP96783.1"/>
    </source>
</evidence>
<dbReference type="SUPFAM" id="SSF55729">
    <property type="entry name" value="Acyl-CoA N-acyltransferases (Nat)"/>
    <property type="match status" value="1"/>
</dbReference>
<dbReference type="Proteomes" id="UP000095485">
    <property type="component" value="Unassembled WGS sequence"/>
</dbReference>
<dbReference type="InterPro" id="IPR000182">
    <property type="entry name" value="GNAT_dom"/>
</dbReference>
<dbReference type="PANTHER" id="PTHR37817">
    <property type="entry name" value="N-ACETYLTRANSFERASE EIS"/>
    <property type="match status" value="1"/>
</dbReference>
<dbReference type="EMBL" id="CZAY01000019">
    <property type="protein sequence ID" value="CUP96783.1"/>
    <property type="molecule type" value="Genomic_DNA"/>
</dbReference>
<dbReference type="PROSITE" id="PS51186">
    <property type="entry name" value="GNAT"/>
    <property type="match status" value="1"/>
</dbReference>
<name>A0A174SGG7_9FIRM</name>
<protein>
    <submittedName>
        <fullName evidence="2">Predicted acetyltransferase involved in intracellular survival and related acetyltransferases</fullName>
    </submittedName>
</protein>
<keyword evidence="2" id="KW-0808">Transferase</keyword>
<proteinExistence type="predicted"/>
<evidence type="ECO:0000259" key="1">
    <source>
        <dbReference type="PROSITE" id="PS51186"/>
    </source>
</evidence>
<dbReference type="InterPro" id="IPR036527">
    <property type="entry name" value="SCP2_sterol-bd_dom_sf"/>
</dbReference>
<sequence>MRRMYESAGQIRNLLGRKIKMKIRKLETGEKLNTRKLYEEVFSEDSKDFVDYYYEEKVKDNQIYVVEEDGEIQAMLHLNPYELAVNGSRKDVNYIVAVATRKAYRKRGFMAGMLKQALNDMYADGETFTFLMPASESIYLPFDFRTVYEQNRAYYDPKAEVEEGTDVTDASVEDAEKMAVYMEGRLSQSYQVYAKRNTAYYERLIKEYASDGGALKIYKKEGAVTDIKIAAEAEEVDGEKPKIMIRIIDVRRMLMSLRLKTFMGTCFTVTDPVIKENNRCVMITGTEFSGVMLMDGKPENSEGTLTVAALTSLVFGVKTAEEICADGDAVMSDRMKEELDKIIPLSRIYLNETV</sequence>
<dbReference type="InterPro" id="IPR051554">
    <property type="entry name" value="Acetyltransferase_Eis"/>
</dbReference>
<dbReference type="SUPFAM" id="SSF55718">
    <property type="entry name" value="SCP-like"/>
    <property type="match status" value="1"/>
</dbReference>
<dbReference type="AlphaFoldDB" id="A0A174SGG7"/>
<organism evidence="2 3">
    <name type="scientific">Dorea longicatena</name>
    <dbReference type="NCBI Taxonomy" id="88431"/>
    <lineage>
        <taxon>Bacteria</taxon>
        <taxon>Bacillati</taxon>
        <taxon>Bacillota</taxon>
        <taxon>Clostridia</taxon>
        <taxon>Lachnospirales</taxon>
        <taxon>Lachnospiraceae</taxon>
        <taxon>Dorea</taxon>
    </lineage>
</organism>
<gene>
    <name evidence="2" type="ORF">ERS852526_02452</name>
</gene>
<feature type="domain" description="N-acetyltransferase" evidence="1">
    <location>
        <begin position="21"/>
        <end position="187"/>
    </location>
</feature>
<dbReference type="STRING" id="88431.ERS852423_00318"/>
<dbReference type="InterPro" id="IPR016181">
    <property type="entry name" value="Acyl_CoA_acyltransferase"/>
</dbReference>
<dbReference type="Gene3D" id="3.30.1050.10">
    <property type="entry name" value="SCP2 sterol-binding domain"/>
    <property type="match status" value="1"/>
</dbReference>